<feature type="compositionally biased region" description="Low complexity" evidence="1">
    <location>
        <begin position="30"/>
        <end position="40"/>
    </location>
</feature>
<evidence type="ECO:0000313" key="4">
    <source>
        <dbReference type="Proteomes" id="UP001175000"/>
    </source>
</evidence>
<reference evidence="3" key="1">
    <citation type="submission" date="2023-06" db="EMBL/GenBank/DDBJ databases">
        <title>Genome-scale phylogeny and comparative genomics of the fungal order Sordariales.</title>
        <authorList>
            <consortium name="Lawrence Berkeley National Laboratory"/>
            <person name="Hensen N."/>
            <person name="Bonometti L."/>
            <person name="Westerberg I."/>
            <person name="Brannstrom I.O."/>
            <person name="Guillou S."/>
            <person name="Cros-Aarteil S."/>
            <person name="Calhoun S."/>
            <person name="Haridas S."/>
            <person name="Kuo A."/>
            <person name="Mondo S."/>
            <person name="Pangilinan J."/>
            <person name="Riley R."/>
            <person name="Labutti K."/>
            <person name="Andreopoulos B."/>
            <person name="Lipzen A."/>
            <person name="Chen C."/>
            <person name="Yanf M."/>
            <person name="Daum C."/>
            <person name="Ng V."/>
            <person name="Clum A."/>
            <person name="Steindorff A."/>
            <person name="Ohm R."/>
            <person name="Martin F."/>
            <person name="Silar P."/>
            <person name="Natvig D."/>
            <person name="Lalanne C."/>
            <person name="Gautier V."/>
            <person name="Ament-Velasquez S.L."/>
            <person name="Kruys A."/>
            <person name="Hutchinson M.I."/>
            <person name="Powell A.J."/>
            <person name="Barry K."/>
            <person name="Miller A.N."/>
            <person name="Grigoriev I.V."/>
            <person name="Debuchy R."/>
            <person name="Gladieux P."/>
            <person name="Thoren M.H."/>
            <person name="Johannesson H."/>
        </authorList>
    </citation>
    <scope>NUCLEOTIDE SEQUENCE</scope>
    <source>
        <strain evidence="3">CBS 606.72</strain>
    </source>
</reference>
<dbReference type="AlphaFoldDB" id="A0AA39WLN7"/>
<feature type="transmembrane region" description="Helical" evidence="2">
    <location>
        <begin position="68"/>
        <end position="89"/>
    </location>
</feature>
<organism evidence="3 4">
    <name type="scientific">Immersiella caudata</name>
    <dbReference type="NCBI Taxonomy" id="314043"/>
    <lineage>
        <taxon>Eukaryota</taxon>
        <taxon>Fungi</taxon>
        <taxon>Dikarya</taxon>
        <taxon>Ascomycota</taxon>
        <taxon>Pezizomycotina</taxon>
        <taxon>Sordariomycetes</taxon>
        <taxon>Sordariomycetidae</taxon>
        <taxon>Sordariales</taxon>
        <taxon>Lasiosphaeriaceae</taxon>
        <taxon>Immersiella</taxon>
    </lineage>
</organism>
<gene>
    <name evidence="3" type="ORF">B0T14DRAFT_605709</name>
</gene>
<sequence>MASQHPMQPPGTYYQIHDASAEKAAQFYYQGQQRQPQDFPAQPPPQFPAGPVEEDDSLISIKRNLVRGFLIVFAILFLAIIGLSAGLGVSQRNLHQTESNLHIAQQAVSAAALGADPTTIYVTTTHGSPTSPSTATSTPTSTVKSDVQCPSINGTTFSTTTTSNSTSSGANTTTTKTFLLLCGLDYGQGEATDIGNVKVKNLNACAEACAKKTNCTGAGWGVIKGDKGPEHTCWMKTGLIKSHNATGAWGFAKLLDAGVGEVEVAE</sequence>
<keyword evidence="2" id="KW-0812">Transmembrane</keyword>
<dbReference type="EMBL" id="JAULSU010000005">
    <property type="protein sequence ID" value="KAK0617694.1"/>
    <property type="molecule type" value="Genomic_DNA"/>
</dbReference>
<proteinExistence type="predicted"/>
<keyword evidence="4" id="KW-1185">Reference proteome</keyword>
<keyword evidence="2" id="KW-0472">Membrane</keyword>
<dbReference type="Proteomes" id="UP001175000">
    <property type="component" value="Unassembled WGS sequence"/>
</dbReference>
<feature type="compositionally biased region" description="Low complexity" evidence="1">
    <location>
        <begin position="123"/>
        <end position="142"/>
    </location>
</feature>
<accession>A0AA39WLN7</accession>
<protein>
    <recommendedName>
        <fullName evidence="5">Apple domain-containing protein</fullName>
    </recommendedName>
</protein>
<evidence type="ECO:0008006" key="5">
    <source>
        <dbReference type="Google" id="ProtNLM"/>
    </source>
</evidence>
<evidence type="ECO:0000313" key="3">
    <source>
        <dbReference type="EMBL" id="KAK0617694.1"/>
    </source>
</evidence>
<evidence type="ECO:0000256" key="2">
    <source>
        <dbReference type="SAM" id="Phobius"/>
    </source>
</evidence>
<evidence type="ECO:0000256" key="1">
    <source>
        <dbReference type="SAM" id="MobiDB-lite"/>
    </source>
</evidence>
<comment type="caution">
    <text evidence="3">The sequence shown here is derived from an EMBL/GenBank/DDBJ whole genome shotgun (WGS) entry which is preliminary data.</text>
</comment>
<dbReference type="Gene3D" id="3.50.4.10">
    <property type="entry name" value="Hepatocyte Growth Factor"/>
    <property type="match status" value="1"/>
</dbReference>
<feature type="region of interest" description="Disordered" evidence="1">
    <location>
        <begin position="30"/>
        <end position="50"/>
    </location>
</feature>
<keyword evidence="2" id="KW-1133">Transmembrane helix</keyword>
<feature type="region of interest" description="Disordered" evidence="1">
    <location>
        <begin position="123"/>
        <end position="147"/>
    </location>
</feature>
<name>A0AA39WLN7_9PEZI</name>